<gene>
    <name evidence="2" type="ORF">BMON_0045</name>
</gene>
<keyword evidence="1" id="KW-1133">Transmembrane helix</keyword>
<feature type="transmembrane region" description="Helical" evidence="1">
    <location>
        <begin position="239"/>
        <end position="268"/>
    </location>
</feature>
<organism evidence="2 3">
    <name type="scientific">Bifidobacterium mongoliense DSM 21395</name>
    <dbReference type="NCBI Taxonomy" id="1437603"/>
    <lineage>
        <taxon>Bacteria</taxon>
        <taxon>Bacillati</taxon>
        <taxon>Actinomycetota</taxon>
        <taxon>Actinomycetes</taxon>
        <taxon>Bifidobacteriales</taxon>
        <taxon>Bifidobacteriaceae</taxon>
        <taxon>Bifidobacterium</taxon>
    </lineage>
</organism>
<comment type="caution">
    <text evidence="2">The sequence shown here is derived from an EMBL/GenBank/DDBJ whole genome shotgun (WGS) entry which is preliminary data.</text>
</comment>
<sequence>MFSGLLSFFVLFSYKQYAPVGPSWHVEMLDGDASGQIPVVRVNKTIMSYGREHGIDVVRRVADADNPRTVAHLYVVSSSGDSFARQWLKSGYNGFNPSMSYHIYAARESADTRASGEYFISGSEADARGLIRMLNAFGYITANFQSVTEPSVVLGLLGTAGLSLMAAPLTVLILLVSLVAVGVAANNRGYAIQRLQGRRRTEAFILDVSASGMWYMETLGAFMVLGVAGSFLYNHWHQLGMWLLLWLISSAIGVLIALVTHIITLVVVWHSPLHQAVKGAGSSRWILTAMYMVRILSLFMVFAVSSLAISDAVVLVKAQQRYDLWSGATRLSRISLGGGTFSAGGQVDMKTTFARVGSWERDLNRQGKLLIAVANPRSGMSNNKDLTVHGRPRDVLYINDAYLRAQNVTDSRGMRIRAPQDRTGVGIVIPQSYMDESAHITRAIDRDMKSRGQYSDIIPNATPHLDIITATSGQRRFTYTAADISAIPGGYQPESVIQDPIMVVLPNDTPFLPSGDYYGYTTWGSILALDTRQAISDTTIRPQLTRDVLGISPAAEYAAGNLATAHLSLATSILNVLLGCRPPSSRPLAWR</sequence>
<feature type="transmembrane region" description="Helical" evidence="1">
    <location>
        <begin position="204"/>
        <end position="233"/>
    </location>
</feature>
<reference evidence="2 3" key="1">
    <citation type="submission" date="2014-03" db="EMBL/GenBank/DDBJ databases">
        <title>Genomics of Bifidobacteria.</title>
        <authorList>
            <person name="Ventura M."/>
            <person name="Milani C."/>
            <person name="Lugli G.A."/>
        </authorList>
    </citation>
    <scope>NUCLEOTIDE SEQUENCE [LARGE SCALE GENOMIC DNA]</scope>
    <source>
        <strain evidence="2 3">DSM 21395</strain>
    </source>
</reference>
<dbReference type="OrthoDB" id="4394355at2"/>
<dbReference type="GeneID" id="93094164"/>
<keyword evidence="1" id="KW-0812">Transmembrane</keyword>
<dbReference type="AlphaFoldDB" id="A0A087CA76"/>
<dbReference type="eggNOG" id="COG4652">
    <property type="taxonomic scope" value="Bacteria"/>
</dbReference>
<accession>A0A087CA76</accession>
<evidence type="ECO:0000313" key="3">
    <source>
        <dbReference type="Proteomes" id="UP000029082"/>
    </source>
</evidence>
<proteinExistence type="predicted"/>
<feature type="transmembrane region" description="Helical" evidence="1">
    <location>
        <begin position="289"/>
        <end position="309"/>
    </location>
</feature>
<evidence type="ECO:0000313" key="2">
    <source>
        <dbReference type="EMBL" id="KFI80176.1"/>
    </source>
</evidence>
<keyword evidence="1" id="KW-0472">Membrane</keyword>
<protein>
    <submittedName>
        <fullName evidence="2">Putative membrane protein</fullName>
    </submittedName>
</protein>
<name>A0A087CA76_9BIFI</name>
<evidence type="ECO:0000256" key="1">
    <source>
        <dbReference type="SAM" id="Phobius"/>
    </source>
</evidence>
<dbReference type="RefSeq" id="WP_033511998.1">
    <property type="nucleotide sequence ID" value="NZ_JDUO01000003.1"/>
</dbReference>
<dbReference type="STRING" id="1437603.GCA_000771525_01035"/>
<feature type="transmembrane region" description="Helical" evidence="1">
    <location>
        <begin position="152"/>
        <end position="183"/>
    </location>
</feature>
<dbReference type="EMBL" id="JGZE01000001">
    <property type="protein sequence ID" value="KFI80176.1"/>
    <property type="molecule type" value="Genomic_DNA"/>
</dbReference>
<keyword evidence="3" id="KW-1185">Reference proteome</keyword>
<dbReference type="Proteomes" id="UP000029082">
    <property type="component" value="Unassembled WGS sequence"/>
</dbReference>